<evidence type="ECO:0000313" key="1">
    <source>
        <dbReference type="EMBL" id="JAH93852.1"/>
    </source>
</evidence>
<reference evidence="1" key="1">
    <citation type="submission" date="2014-11" db="EMBL/GenBank/DDBJ databases">
        <authorList>
            <person name="Amaro Gonzalez C."/>
        </authorList>
    </citation>
    <scope>NUCLEOTIDE SEQUENCE</scope>
</reference>
<dbReference type="AlphaFoldDB" id="A0A0E9WU08"/>
<accession>A0A0E9WU08</accession>
<sequence length="70" mass="8221">MEDRCSGLSHCNQRAQNRLVFHAIYKRKRAADSVPNSCMHLWSHRCMHACVRAEHHRTHGSRHKENTDQS</sequence>
<name>A0A0E9WU08_ANGAN</name>
<organism evidence="1">
    <name type="scientific">Anguilla anguilla</name>
    <name type="common">European freshwater eel</name>
    <name type="synonym">Muraena anguilla</name>
    <dbReference type="NCBI Taxonomy" id="7936"/>
    <lineage>
        <taxon>Eukaryota</taxon>
        <taxon>Metazoa</taxon>
        <taxon>Chordata</taxon>
        <taxon>Craniata</taxon>
        <taxon>Vertebrata</taxon>
        <taxon>Euteleostomi</taxon>
        <taxon>Actinopterygii</taxon>
        <taxon>Neopterygii</taxon>
        <taxon>Teleostei</taxon>
        <taxon>Anguilliformes</taxon>
        <taxon>Anguillidae</taxon>
        <taxon>Anguilla</taxon>
    </lineage>
</organism>
<reference evidence="1" key="2">
    <citation type="journal article" date="2015" name="Fish Shellfish Immunol.">
        <title>Early steps in the European eel (Anguilla anguilla)-Vibrio vulnificus interaction in the gills: Role of the RtxA13 toxin.</title>
        <authorList>
            <person name="Callol A."/>
            <person name="Pajuelo D."/>
            <person name="Ebbesson L."/>
            <person name="Teles M."/>
            <person name="MacKenzie S."/>
            <person name="Amaro C."/>
        </authorList>
    </citation>
    <scope>NUCLEOTIDE SEQUENCE</scope>
</reference>
<dbReference type="EMBL" id="GBXM01014725">
    <property type="protein sequence ID" value="JAH93852.1"/>
    <property type="molecule type" value="Transcribed_RNA"/>
</dbReference>
<protein>
    <submittedName>
        <fullName evidence="1">Uncharacterized protein</fullName>
    </submittedName>
</protein>
<proteinExistence type="predicted"/>